<dbReference type="OrthoDB" id="574299at2"/>
<evidence type="ECO:0000259" key="1">
    <source>
        <dbReference type="Pfam" id="PF05050"/>
    </source>
</evidence>
<evidence type="ECO:0000313" key="3">
    <source>
        <dbReference type="Proteomes" id="UP000031532"/>
    </source>
</evidence>
<accession>A0A9X5E4H8</accession>
<dbReference type="Pfam" id="PF05050">
    <property type="entry name" value="Methyltransf_21"/>
    <property type="match status" value="1"/>
</dbReference>
<name>A0A9X5E4H8_9CYAN</name>
<keyword evidence="3" id="KW-1185">Reference proteome</keyword>
<dbReference type="AlphaFoldDB" id="A0A9X5E4H8"/>
<sequence>MIAMSTKDLVRKALPPSAVIHLMAAMHYRKGEPELKFLKSLVDRQKNSIDIGANKGIYTYFLARLSRHVFAYEPNPELAEFITKSARSNTSVYAIALSDREGQANLSIPLVDNFLYDQLGSLEAKATPQGSKTYQVPLKRLDEQGHTNVGFIKIDVEGHEAATIDGAKNLLLTQRPNLLIEIEQKHHPDRDIFEIFAQVLNLGYQGFFLLDGKLKSLDEFSPKEHQNIENYAGLASLGKTYICNFIFQPSHC</sequence>
<dbReference type="GO" id="GO:0032259">
    <property type="term" value="P:methylation"/>
    <property type="evidence" value="ECO:0007669"/>
    <property type="project" value="UniProtKB-KW"/>
</dbReference>
<dbReference type="Proteomes" id="UP000031532">
    <property type="component" value="Unassembled WGS sequence"/>
</dbReference>
<gene>
    <name evidence="2" type="ORF">QH73_0004095</name>
</gene>
<dbReference type="EMBL" id="JTJC03000001">
    <property type="protein sequence ID" value="NHC33852.1"/>
    <property type="molecule type" value="Genomic_DNA"/>
</dbReference>
<dbReference type="PANTHER" id="PTHR34203:SF15">
    <property type="entry name" value="SLL1173 PROTEIN"/>
    <property type="match status" value="1"/>
</dbReference>
<protein>
    <submittedName>
        <fullName evidence="2">FkbM family methyltransferase</fullName>
    </submittedName>
</protein>
<dbReference type="PANTHER" id="PTHR34203">
    <property type="entry name" value="METHYLTRANSFERASE, FKBM FAMILY PROTEIN"/>
    <property type="match status" value="1"/>
</dbReference>
<dbReference type="InterPro" id="IPR052514">
    <property type="entry name" value="SAM-dependent_MTase"/>
</dbReference>
<keyword evidence="2" id="KW-0489">Methyltransferase</keyword>
<proteinExistence type="predicted"/>
<evidence type="ECO:0000313" key="2">
    <source>
        <dbReference type="EMBL" id="NHC33852.1"/>
    </source>
</evidence>
<dbReference type="InterPro" id="IPR006342">
    <property type="entry name" value="FkbM_mtfrase"/>
</dbReference>
<organism evidence="2 3">
    <name type="scientific">Scytonema millei VB511283</name>
    <dbReference type="NCBI Taxonomy" id="1245923"/>
    <lineage>
        <taxon>Bacteria</taxon>
        <taxon>Bacillati</taxon>
        <taxon>Cyanobacteriota</taxon>
        <taxon>Cyanophyceae</taxon>
        <taxon>Nostocales</taxon>
        <taxon>Scytonemataceae</taxon>
        <taxon>Scytonema</taxon>
    </lineage>
</organism>
<keyword evidence="2" id="KW-0808">Transferase</keyword>
<feature type="domain" description="Methyltransferase FkbM" evidence="1">
    <location>
        <begin position="50"/>
        <end position="204"/>
    </location>
</feature>
<dbReference type="RefSeq" id="WP_052290006.1">
    <property type="nucleotide sequence ID" value="NZ_JTJC03000001.1"/>
</dbReference>
<dbReference type="InterPro" id="IPR029063">
    <property type="entry name" value="SAM-dependent_MTases_sf"/>
</dbReference>
<dbReference type="GO" id="GO:0008168">
    <property type="term" value="F:methyltransferase activity"/>
    <property type="evidence" value="ECO:0007669"/>
    <property type="project" value="UniProtKB-KW"/>
</dbReference>
<comment type="caution">
    <text evidence="2">The sequence shown here is derived from an EMBL/GenBank/DDBJ whole genome shotgun (WGS) entry which is preliminary data.</text>
</comment>
<dbReference type="Gene3D" id="3.40.50.150">
    <property type="entry name" value="Vaccinia Virus protein VP39"/>
    <property type="match status" value="1"/>
</dbReference>
<reference evidence="2 3" key="1">
    <citation type="journal article" date="2015" name="Genome Announc.">
        <title>Draft Genome Sequence of the Terrestrial Cyanobacterium Scytonema millei VB511283, Isolated from Eastern India.</title>
        <authorList>
            <person name="Sen D."/>
            <person name="Chandrababunaidu M.M."/>
            <person name="Singh D."/>
            <person name="Sanghi N."/>
            <person name="Ghorai A."/>
            <person name="Mishra G.P."/>
            <person name="Madduluri M."/>
            <person name="Adhikary S.P."/>
            <person name="Tripathy S."/>
        </authorList>
    </citation>
    <scope>NUCLEOTIDE SEQUENCE [LARGE SCALE GENOMIC DNA]</scope>
    <source>
        <strain evidence="2 3">VB511283</strain>
    </source>
</reference>
<dbReference type="SUPFAM" id="SSF53335">
    <property type="entry name" value="S-adenosyl-L-methionine-dependent methyltransferases"/>
    <property type="match status" value="1"/>
</dbReference>
<dbReference type="NCBIfam" id="TIGR01444">
    <property type="entry name" value="fkbM_fam"/>
    <property type="match status" value="1"/>
</dbReference>